<dbReference type="Proteomes" id="UP000735302">
    <property type="component" value="Unassembled WGS sequence"/>
</dbReference>
<keyword evidence="2" id="KW-1185">Reference proteome</keyword>
<sequence>MGNKTIVPPRALLAMIPMATEAGLFRVKGRVTLWNWHALQSADTRFLFPSILFGVPSMSRSGWQSSRNDTRRPEKELNQKTWDFDTRQIIFYFCDDSETRDMV</sequence>
<reference evidence="1 2" key="1">
    <citation type="journal article" date="2021" name="Elife">
        <title>Chloroplast acquisition without the gene transfer in kleptoplastic sea slugs, Plakobranchus ocellatus.</title>
        <authorList>
            <person name="Maeda T."/>
            <person name="Takahashi S."/>
            <person name="Yoshida T."/>
            <person name="Shimamura S."/>
            <person name="Takaki Y."/>
            <person name="Nagai Y."/>
            <person name="Toyoda A."/>
            <person name="Suzuki Y."/>
            <person name="Arimoto A."/>
            <person name="Ishii H."/>
            <person name="Satoh N."/>
            <person name="Nishiyama T."/>
            <person name="Hasebe M."/>
            <person name="Maruyama T."/>
            <person name="Minagawa J."/>
            <person name="Obokata J."/>
            <person name="Shigenobu S."/>
        </authorList>
    </citation>
    <scope>NUCLEOTIDE SEQUENCE [LARGE SCALE GENOMIC DNA]</scope>
</reference>
<evidence type="ECO:0000313" key="2">
    <source>
        <dbReference type="Proteomes" id="UP000735302"/>
    </source>
</evidence>
<dbReference type="EMBL" id="BLXT01000975">
    <property type="protein sequence ID" value="GFN81938.1"/>
    <property type="molecule type" value="Genomic_DNA"/>
</dbReference>
<proteinExistence type="predicted"/>
<organism evidence="1 2">
    <name type="scientific">Plakobranchus ocellatus</name>
    <dbReference type="NCBI Taxonomy" id="259542"/>
    <lineage>
        <taxon>Eukaryota</taxon>
        <taxon>Metazoa</taxon>
        <taxon>Spiralia</taxon>
        <taxon>Lophotrochozoa</taxon>
        <taxon>Mollusca</taxon>
        <taxon>Gastropoda</taxon>
        <taxon>Heterobranchia</taxon>
        <taxon>Euthyneura</taxon>
        <taxon>Panpulmonata</taxon>
        <taxon>Sacoglossa</taxon>
        <taxon>Placobranchoidea</taxon>
        <taxon>Plakobranchidae</taxon>
        <taxon>Plakobranchus</taxon>
    </lineage>
</organism>
<comment type="caution">
    <text evidence="1">The sequence shown here is derived from an EMBL/GenBank/DDBJ whole genome shotgun (WGS) entry which is preliminary data.</text>
</comment>
<name>A0AAV3YIS3_9GAST</name>
<accession>A0AAV3YIS3</accession>
<protein>
    <submittedName>
        <fullName evidence="1">Uncharacterized protein</fullName>
    </submittedName>
</protein>
<gene>
    <name evidence="1" type="ORF">PoB_000844400</name>
</gene>
<dbReference type="AlphaFoldDB" id="A0AAV3YIS3"/>
<evidence type="ECO:0000313" key="1">
    <source>
        <dbReference type="EMBL" id="GFN81938.1"/>
    </source>
</evidence>